<name>A0AAE3RAE5_9BACT</name>
<dbReference type="InterPro" id="IPR001451">
    <property type="entry name" value="Hexapep"/>
</dbReference>
<evidence type="ECO:0000256" key="3">
    <source>
        <dbReference type="ARBA" id="ARBA00022737"/>
    </source>
</evidence>
<evidence type="ECO:0000256" key="1">
    <source>
        <dbReference type="ARBA" id="ARBA00007274"/>
    </source>
</evidence>
<dbReference type="GO" id="GO:0005829">
    <property type="term" value="C:cytosol"/>
    <property type="evidence" value="ECO:0007669"/>
    <property type="project" value="TreeGrafter"/>
</dbReference>
<dbReference type="InterPro" id="IPR018357">
    <property type="entry name" value="Hexapep_transf_CS"/>
</dbReference>
<evidence type="ECO:0000313" key="6">
    <source>
        <dbReference type="Proteomes" id="UP001232063"/>
    </source>
</evidence>
<dbReference type="GO" id="GO:0008374">
    <property type="term" value="F:O-acyltransferase activity"/>
    <property type="evidence" value="ECO:0007669"/>
    <property type="project" value="TreeGrafter"/>
</dbReference>
<dbReference type="PANTHER" id="PTHR23416:SF23">
    <property type="entry name" value="ACETYLTRANSFERASE C18B11.09C-RELATED"/>
    <property type="match status" value="1"/>
</dbReference>
<dbReference type="PANTHER" id="PTHR23416">
    <property type="entry name" value="SIALIC ACID SYNTHASE-RELATED"/>
    <property type="match status" value="1"/>
</dbReference>
<sequence>MITSFKIFLVAFWNYLLNRWIMFIPFHSIRMFFIRRVLLKVGKKSNALMGLEIRKGKNISIGDHCVINRNVLLDGRGGRLTIGNNVDIAQETNIWTLEHDVHDDYHRDKGGSVTIEDYVWIASRVTILPGITIGKGAVVASGSIVTKDVPAMSIVGGIPAKVIGQRNSKLLYQLHHQPWFQ</sequence>
<comment type="similarity">
    <text evidence="1">Belongs to the transferase hexapeptide repeat family.</text>
</comment>
<dbReference type="EC" id="2.3.1.-" evidence="5"/>
<dbReference type="Proteomes" id="UP001232063">
    <property type="component" value="Unassembled WGS sequence"/>
</dbReference>
<dbReference type="InterPro" id="IPR011004">
    <property type="entry name" value="Trimer_LpxA-like_sf"/>
</dbReference>
<keyword evidence="6" id="KW-1185">Reference proteome</keyword>
<accession>A0AAE3RAE5</accession>
<proteinExistence type="inferred from homology"/>
<organism evidence="5 6">
    <name type="scientific">Xanthocytophaga agilis</name>
    <dbReference type="NCBI Taxonomy" id="3048010"/>
    <lineage>
        <taxon>Bacteria</taxon>
        <taxon>Pseudomonadati</taxon>
        <taxon>Bacteroidota</taxon>
        <taxon>Cytophagia</taxon>
        <taxon>Cytophagales</taxon>
        <taxon>Rhodocytophagaceae</taxon>
        <taxon>Xanthocytophaga</taxon>
    </lineage>
</organism>
<reference evidence="5" key="1">
    <citation type="submission" date="2023-05" db="EMBL/GenBank/DDBJ databases">
        <authorList>
            <person name="Zhang X."/>
        </authorList>
    </citation>
    <scope>NUCLEOTIDE SEQUENCE</scope>
    <source>
        <strain evidence="5">BD1B2-1</strain>
    </source>
</reference>
<keyword evidence="2 5" id="KW-0808">Transferase</keyword>
<dbReference type="EMBL" id="JASJOU010000011">
    <property type="protein sequence ID" value="MDJ1504460.1"/>
    <property type="molecule type" value="Genomic_DNA"/>
</dbReference>
<gene>
    <name evidence="5" type="ORF">QNI22_27615</name>
</gene>
<dbReference type="RefSeq" id="WP_314515755.1">
    <property type="nucleotide sequence ID" value="NZ_JASJOU010000011.1"/>
</dbReference>
<keyword evidence="4 5" id="KW-0012">Acyltransferase</keyword>
<keyword evidence="3" id="KW-0677">Repeat</keyword>
<protein>
    <submittedName>
        <fullName evidence="5">Acyltransferase</fullName>
        <ecNumber evidence="5">2.3.1.-</ecNumber>
    </submittedName>
</protein>
<comment type="caution">
    <text evidence="5">The sequence shown here is derived from an EMBL/GenBank/DDBJ whole genome shotgun (WGS) entry which is preliminary data.</text>
</comment>
<evidence type="ECO:0000313" key="5">
    <source>
        <dbReference type="EMBL" id="MDJ1504460.1"/>
    </source>
</evidence>
<evidence type="ECO:0000256" key="2">
    <source>
        <dbReference type="ARBA" id="ARBA00022679"/>
    </source>
</evidence>
<dbReference type="AlphaFoldDB" id="A0AAE3RAE5"/>
<dbReference type="Pfam" id="PF00132">
    <property type="entry name" value="Hexapep"/>
    <property type="match status" value="1"/>
</dbReference>
<dbReference type="Gene3D" id="2.160.10.10">
    <property type="entry name" value="Hexapeptide repeat proteins"/>
    <property type="match status" value="1"/>
</dbReference>
<dbReference type="SUPFAM" id="SSF51161">
    <property type="entry name" value="Trimeric LpxA-like enzymes"/>
    <property type="match status" value="1"/>
</dbReference>
<dbReference type="CDD" id="cd04647">
    <property type="entry name" value="LbH_MAT_like"/>
    <property type="match status" value="1"/>
</dbReference>
<dbReference type="InterPro" id="IPR051159">
    <property type="entry name" value="Hexapeptide_acetyltransf"/>
</dbReference>
<dbReference type="PROSITE" id="PS00101">
    <property type="entry name" value="HEXAPEP_TRANSFERASES"/>
    <property type="match status" value="1"/>
</dbReference>
<evidence type="ECO:0000256" key="4">
    <source>
        <dbReference type="ARBA" id="ARBA00023315"/>
    </source>
</evidence>